<sequence length="67" mass="7589">MQATDDAPVDKLKTELWSTVESDWNPDGAFQNVRPVASARQHHLRISDYPGGFFDSSERHSRQCGSR</sequence>
<name>A0A1I7YWU7_9BILA</name>
<organism evidence="1 2">
    <name type="scientific">Steinernema glaseri</name>
    <dbReference type="NCBI Taxonomy" id="37863"/>
    <lineage>
        <taxon>Eukaryota</taxon>
        <taxon>Metazoa</taxon>
        <taxon>Ecdysozoa</taxon>
        <taxon>Nematoda</taxon>
        <taxon>Chromadorea</taxon>
        <taxon>Rhabditida</taxon>
        <taxon>Tylenchina</taxon>
        <taxon>Panagrolaimomorpha</taxon>
        <taxon>Strongyloidoidea</taxon>
        <taxon>Steinernematidae</taxon>
        <taxon>Steinernema</taxon>
    </lineage>
</organism>
<dbReference type="Proteomes" id="UP000095287">
    <property type="component" value="Unplaced"/>
</dbReference>
<evidence type="ECO:0000313" key="2">
    <source>
        <dbReference type="WBParaSite" id="L893_g20505.t1"/>
    </source>
</evidence>
<accession>A0A1I7YWU7</accession>
<proteinExistence type="predicted"/>
<dbReference type="AlphaFoldDB" id="A0A1I7YWU7"/>
<dbReference type="WBParaSite" id="L893_g20505.t1">
    <property type="protein sequence ID" value="L893_g20505.t1"/>
    <property type="gene ID" value="L893_g20505"/>
</dbReference>
<reference evidence="2" key="1">
    <citation type="submission" date="2016-11" db="UniProtKB">
        <authorList>
            <consortium name="WormBaseParasite"/>
        </authorList>
    </citation>
    <scope>IDENTIFICATION</scope>
</reference>
<protein>
    <submittedName>
        <fullName evidence="2">Uncharacterized protein</fullName>
    </submittedName>
</protein>
<evidence type="ECO:0000313" key="1">
    <source>
        <dbReference type="Proteomes" id="UP000095287"/>
    </source>
</evidence>
<keyword evidence="1" id="KW-1185">Reference proteome</keyword>